<evidence type="ECO:0000313" key="3">
    <source>
        <dbReference type="EMBL" id="MCP3426175.1"/>
    </source>
</evidence>
<dbReference type="InterPro" id="IPR011032">
    <property type="entry name" value="GroES-like_sf"/>
</dbReference>
<dbReference type="PANTHER" id="PTHR43205:SF7">
    <property type="entry name" value="PROSTAGLANDIN REDUCTASE 1"/>
    <property type="match status" value="1"/>
</dbReference>
<dbReference type="Proteomes" id="UP001139502">
    <property type="component" value="Unassembled WGS sequence"/>
</dbReference>
<dbReference type="InterPro" id="IPR020843">
    <property type="entry name" value="ER"/>
</dbReference>
<dbReference type="AlphaFoldDB" id="A0A9X2KIM4"/>
<evidence type="ECO:0000259" key="2">
    <source>
        <dbReference type="SMART" id="SM00829"/>
    </source>
</evidence>
<accession>A0A9X2KIM4</accession>
<sequence>MTSDVSTQIHLASRPQGWPVEDDFSLVRVELPALREGEVRVRNEFVSVDPYMRGRMSDAPSYIPPFEVGEAMTGGAVGRVVASEDPRLPAGTLVLHDQGWRDLAQGPGEAFRPVPEVEGVPVSLHLGMLGLTGMTAYVGLTQVARLREGDSVFVSGAAGAVGTAVGQIARLLGASRVIGSAGGPEKAALLRERYGYDVALDYRAAPIREQLAEAAGEDGVDVYFDNVGGDHLEAALDVLNRGGRVAVCGAISGYNAGARAAGPDNLTNVIKNSLMLQGFTLGEYAGFAREFQERMGAWLAAGEIAYDETVVEGVENAVAAFLGMMRGENVGKMVVRI</sequence>
<feature type="domain" description="Enoyl reductase (ER)" evidence="2">
    <location>
        <begin position="22"/>
        <end position="335"/>
    </location>
</feature>
<dbReference type="Gene3D" id="3.90.180.10">
    <property type="entry name" value="Medium-chain alcohol dehydrogenases, catalytic domain"/>
    <property type="match status" value="1"/>
</dbReference>
<dbReference type="InterPro" id="IPR041694">
    <property type="entry name" value="ADH_N_2"/>
</dbReference>
<keyword evidence="4" id="KW-1185">Reference proteome</keyword>
<dbReference type="Gene3D" id="3.40.50.720">
    <property type="entry name" value="NAD(P)-binding Rossmann-like Domain"/>
    <property type="match status" value="1"/>
</dbReference>
<dbReference type="SUPFAM" id="SSF51735">
    <property type="entry name" value="NAD(P)-binding Rossmann-fold domains"/>
    <property type="match status" value="1"/>
</dbReference>
<gene>
    <name evidence="3" type="ORF">NBM05_09190</name>
</gene>
<comment type="caution">
    <text evidence="3">The sequence shown here is derived from an EMBL/GenBank/DDBJ whole genome shotgun (WGS) entry which is preliminary data.</text>
</comment>
<dbReference type="FunFam" id="3.40.50.720:FF:000121">
    <property type="entry name" value="Prostaglandin reductase 2"/>
    <property type="match status" value="1"/>
</dbReference>
<organism evidence="3 4">
    <name type="scientific">Rothia santali</name>
    <dbReference type="NCBI Taxonomy" id="2949643"/>
    <lineage>
        <taxon>Bacteria</taxon>
        <taxon>Bacillati</taxon>
        <taxon>Actinomycetota</taxon>
        <taxon>Actinomycetes</taxon>
        <taxon>Micrococcales</taxon>
        <taxon>Micrococcaceae</taxon>
        <taxon>Rothia</taxon>
    </lineage>
</organism>
<dbReference type="PANTHER" id="PTHR43205">
    <property type="entry name" value="PROSTAGLANDIN REDUCTASE"/>
    <property type="match status" value="1"/>
</dbReference>
<dbReference type="SMART" id="SM00829">
    <property type="entry name" value="PKS_ER"/>
    <property type="match status" value="1"/>
</dbReference>
<dbReference type="Pfam" id="PF00107">
    <property type="entry name" value="ADH_zinc_N"/>
    <property type="match status" value="1"/>
</dbReference>
<dbReference type="RefSeq" id="WP_254166722.1">
    <property type="nucleotide sequence ID" value="NZ_JANAFB010000020.1"/>
</dbReference>
<reference evidence="3" key="1">
    <citation type="submission" date="2022-06" db="EMBL/GenBank/DDBJ databases">
        <title>Rothia sp. isolated from sandalwood seedling.</title>
        <authorList>
            <person name="Tuikhar N."/>
            <person name="Kirdat K."/>
            <person name="Thorat V."/>
            <person name="Swetha P."/>
            <person name="Padma S."/>
            <person name="Sundararaj R."/>
            <person name="Yadav A."/>
        </authorList>
    </citation>
    <scope>NUCLEOTIDE SEQUENCE</scope>
    <source>
        <strain evidence="3">AR01</strain>
    </source>
</reference>
<dbReference type="Pfam" id="PF16884">
    <property type="entry name" value="ADH_N_2"/>
    <property type="match status" value="1"/>
</dbReference>
<evidence type="ECO:0000313" key="4">
    <source>
        <dbReference type="Proteomes" id="UP001139502"/>
    </source>
</evidence>
<dbReference type="InterPro" id="IPR013149">
    <property type="entry name" value="ADH-like_C"/>
</dbReference>
<evidence type="ECO:0000256" key="1">
    <source>
        <dbReference type="ARBA" id="ARBA00023002"/>
    </source>
</evidence>
<name>A0A9X2KIM4_9MICC</name>
<dbReference type="SUPFAM" id="SSF50129">
    <property type="entry name" value="GroES-like"/>
    <property type="match status" value="1"/>
</dbReference>
<dbReference type="EMBL" id="JANAFB010000020">
    <property type="protein sequence ID" value="MCP3426175.1"/>
    <property type="molecule type" value="Genomic_DNA"/>
</dbReference>
<keyword evidence="1" id="KW-0560">Oxidoreductase</keyword>
<dbReference type="InterPro" id="IPR036291">
    <property type="entry name" value="NAD(P)-bd_dom_sf"/>
</dbReference>
<dbReference type="GO" id="GO:0016628">
    <property type="term" value="F:oxidoreductase activity, acting on the CH-CH group of donors, NAD or NADP as acceptor"/>
    <property type="evidence" value="ECO:0007669"/>
    <property type="project" value="InterPro"/>
</dbReference>
<protein>
    <submittedName>
        <fullName evidence="3">NADP-dependent oxidoreductase</fullName>
    </submittedName>
</protein>
<dbReference type="InterPro" id="IPR045010">
    <property type="entry name" value="MDR_fam"/>
</dbReference>
<proteinExistence type="predicted"/>
<dbReference type="CDD" id="cd05288">
    <property type="entry name" value="PGDH"/>
    <property type="match status" value="1"/>
</dbReference>